<dbReference type="Proteomes" id="UP001147747">
    <property type="component" value="Unassembled WGS sequence"/>
</dbReference>
<organism evidence="3 4">
    <name type="scientific">Penicillium cosmopolitanum</name>
    <dbReference type="NCBI Taxonomy" id="1131564"/>
    <lineage>
        <taxon>Eukaryota</taxon>
        <taxon>Fungi</taxon>
        <taxon>Dikarya</taxon>
        <taxon>Ascomycota</taxon>
        <taxon>Pezizomycotina</taxon>
        <taxon>Eurotiomycetes</taxon>
        <taxon>Eurotiomycetidae</taxon>
        <taxon>Eurotiales</taxon>
        <taxon>Aspergillaceae</taxon>
        <taxon>Penicillium</taxon>
    </lineage>
</organism>
<accession>A0A9W9W9N6</accession>
<evidence type="ECO:0000256" key="1">
    <source>
        <dbReference type="SAM" id="MobiDB-lite"/>
    </source>
</evidence>
<keyword evidence="2" id="KW-0812">Transmembrane</keyword>
<feature type="transmembrane region" description="Helical" evidence="2">
    <location>
        <begin position="45"/>
        <end position="62"/>
    </location>
</feature>
<reference evidence="3" key="1">
    <citation type="submission" date="2022-12" db="EMBL/GenBank/DDBJ databases">
        <authorList>
            <person name="Petersen C."/>
        </authorList>
    </citation>
    <scope>NUCLEOTIDE SEQUENCE</scope>
    <source>
        <strain evidence="3">IBT 29677</strain>
    </source>
</reference>
<keyword evidence="4" id="KW-1185">Reference proteome</keyword>
<dbReference type="AlphaFoldDB" id="A0A9W9W9N6"/>
<feature type="transmembrane region" description="Helical" evidence="2">
    <location>
        <begin position="6"/>
        <end position="24"/>
    </location>
</feature>
<dbReference type="OrthoDB" id="4278052at2759"/>
<feature type="compositionally biased region" description="Polar residues" evidence="1">
    <location>
        <begin position="93"/>
        <end position="103"/>
    </location>
</feature>
<evidence type="ECO:0000313" key="3">
    <source>
        <dbReference type="EMBL" id="KAJ5408941.1"/>
    </source>
</evidence>
<feature type="compositionally biased region" description="Basic and acidic residues" evidence="1">
    <location>
        <begin position="81"/>
        <end position="91"/>
    </location>
</feature>
<comment type="caution">
    <text evidence="3">The sequence shown here is derived from an EMBL/GenBank/DDBJ whole genome shotgun (WGS) entry which is preliminary data.</text>
</comment>
<reference evidence="3" key="2">
    <citation type="journal article" date="2023" name="IMA Fungus">
        <title>Comparative genomic study of the Penicillium genus elucidates a diverse pangenome and 15 lateral gene transfer events.</title>
        <authorList>
            <person name="Petersen C."/>
            <person name="Sorensen T."/>
            <person name="Nielsen M.R."/>
            <person name="Sondergaard T.E."/>
            <person name="Sorensen J.L."/>
            <person name="Fitzpatrick D.A."/>
            <person name="Frisvad J.C."/>
            <person name="Nielsen K.L."/>
        </authorList>
    </citation>
    <scope>NUCLEOTIDE SEQUENCE</scope>
    <source>
        <strain evidence="3">IBT 29677</strain>
    </source>
</reference>
<keyword evidence="2" id="KW-0472">Membrane</keyword>
<gene>
    <name evidence="3" type="ORF">N7509_002824</name>
</gene>
<name>A0A9W9W9N6_9EURO</name>
<evidence type="ECO:0000256" key="2">
    <source>
        <dbReference type="SAM" id="Phobius"/>
    </source>
</evidence>
<protein>
    <submittedName>
        <fullName evidence="3">Uncharacterized protein</fullName>
    </submittedName>
</protein>
<dbReference type="EMBL" id="JAPZBU010000004">
    <property type="protein sequence ID" value="KAJ5408941.1"/>
    <property type="molecule type" value="Genomic_DNA"/>
</dbReference>
<dbReference type="GeneID" id="81366441"/>
<keyword evidence="2" id="KW-1133">Transmembrane helix</keyword>
<proteinExistence type="predicted"/>
<sequence length="125" mass="14024">MSVKWILFWVGSWEILGAMIFIGMRTSSQAPHVRVAIAAREVVQFFFCMGSYLGLGLCAWRFPAKLDEDLEDPSVPTMIIRRSERPVEADSRTPLSETDRSQSVAEIAATRPILEADSNVTHEKP</sequence>
<evidence type="ECO:0000313" key="4">
    <source>
        <dbReference type="Proteomes" id="UP001147747"/>
    </source>
</evidence>
<feature type="region of interest" description="Disordered" evidence="1">
    <location>
        <begin position="81"/>
        <end position="103"/>
    </location>
</feature>
<dbReference type="RefSeq" id="XP_056493256.1">
    <property type="nucleotide sequence ID" value="XM_056627461.1"/>
</dbReference>